<dbReference type="InterPro" id="IPR000847">
    <property type="entry name" value="LysR_HTH_N"/>
</dbReference>
<keyword evidence="3" id="KW-0238">DNA-binding</keyword>
<comment type="caution">
    <text evidence="6">The sequence shown here is derived from an EMBL/GenBank/DDBJ whole genome shotgun (WGS) entry which is preliminary data.</text>
</comment>
<evidence type="ECO:0000256" key="1">
    <source>
        <dbReference type="ARBA" id="ARBA00009437"/>
    </source>
</evidence>
<keyword evidence="4" id="KW-0804">Transcription</keyword>
<feature type="domain" description="HTH lysR-type" evidence="5">
    <location>
        <begin position="8"/>
        <end position="61"/>
    </location>
</feature>
<protein>
    <submittedName>
        <fullName evidence="6">LysR family transcriptional regulator</fullName>
    </submittedName>
</protein>
<dbReference type="PANTHER" id="PTHR30346">
    <property type="entry name" value="TRANSCRIPTIONAL DUAL REGULATOR HCAR-RELATED"/>
    <property type="match status" value="1"/>
</dbReference>
<organism evidence="6 7">
    <name type="scientific">Halomonas pelophila</name>
    <dbReference type="NCBI Taxonomy" id="3151122"/>
    <lineage>
        <taxon>Bacteria</taxon>
        <taxon>Pseudomonadati</taxon>
        <taxon>Pseudomonadota</taxon>
        <taxon>Gammaproteobacteria</taxon>
        <taxon>Oceanospirillales</taxon>
        <taxon>Halomonadaceae</taxon>
        <taxon>Halomonas</taxon>
    </lineage>
</organism>
<dbReference type="PANTHER" id="PTHR30346:SF0">
    <property type="entry name" value="HCA OPERON TRANSCRIPTIONAL ACTIVATOR HCAR"/>
    <property type="match status" value="1"/>
</dbReference>
<gene>
    <name evidence="6" type="ORF">ABE957_03495</name>
</gene>
<dbReference type="Pfam" id="PF00126">
    <property type="entry name" value="HTH_1"/>
    <property type="match status" value="1"/>
</dbReference>
<accession>A0ABV1N1Y6</accession>
<dbReference type="CDD" id="cd08414">
    <property type="entry name" value="PBP2_LTTR_aromatics_like"/>
    <property type="match status" value="1"/>
</dbReference>
<dbReference type="SUPFAM" id="SSF53850">
    <property type="entry name" value="Periplasmic binding protein-like II"/>
    <property type="match status" value="1"/>
</dbReference>
<comment type="similarity">
    <text evidence="1">Belongs to the LysR transcriptional regulatory family.</text>
</comment>
<evidence type="ECO:0000256" key="2">
    <source>
        <dbReference type="ARBA" id="ARBA00023015"/>
    </source>
</evidence>
<dbReference type="InterPro" id="IPR036390">
    <property type="entry name" value="WH_DNA-bd_sf"/>
</dbReference>
<dbReference type="PRINTS" id="PR00039">
    <property type="entry name" value="HTHLYSR"/>
</dbReference>
<dbReference type="Gene3D" id="1.10.10.10">
    <property type="entry name" value="Winged helix-like DNA-binding domain superfamily/Winged helix DNA-binding domain"/>
    <property type="match status" value="1"/>
</dbReference>
<sequence length="303" mass="33775">MNRFLALQIHYFMAVAEELHFRRASERLHVAQPAVSRAIRQLETQLGVKLLERDNRNVSLTAGGKAFYRECRKAADIMEGAEAQAIRAASGEAGHLIIGYIDFAINGPLPGRLSRFYEDFPDVGIELVRRNSHEQLEDLTSGRLDLGLLIGPVTSDKIAHHTFHQAPYVAVLPRDHPLAARRTIPLEALANEPFILGNQDAWRHFIPQLQSYCLEAGFIPRVVREAPSSDSIFGLVAARMGVTLYPDGDLNHSREDLAIRPLENSNARLSIELAWHVDNANPALTAFIEHAKLPHVMNPAPRT</sequence>
<dbReference type="PROSITE" id="PS50931">
    <property type="entry name" value="HTH_LYSR"/>
    <property type="match status" value="1"/>
</dbReference>
<dbReference type="Proteomes" id="UP001472978">
    <property type="component" value="Unassembled WGS sequence"/>
</dbReference>
<proteinExistence type="inferred from homology"/>
<evidence type="ECO:0000256" key="3">
    <source>
        <dbReference type="ARBA" id="ARBA00023125"/>
    </source>
</evidence>
<name>A0ABV1N1Y6_9GAMM</name>
<keyword evidence="7" id="KW-1185">Reference proteome</keyword>
<dbReference type="InterPro" id="IPR005119">
    <property type="entry name" value="LysR_subst-bd"/>
</dbReference>
<dbReference type="Gene3D" id="3.40.190.10">
    <property type="entry name" value="Periplasmic binding protein-like II"/>
    <property type="match status" value="2"/>
</dbReference>
<evidence type="ECO:0000259" key="5">
    <source>
        <dbReference type="PROSITE" id="PS50931"/>
    </source>
</evidence>
<evidence type="ECO:0000313" key="7">
    <source>
        <dbReference type="Proteomes" id="UP001472978"/>
    </source>
</evidence>
<dbReference type="Pfam" id="PF03466">
    <property type="entry name" value="LysR_substrate"/>
    <property type="match status" value="1"/>
</dbReference>
<reference evidence="6 7" key="1">
    <citation type="submission" date="2024-05" db="EMBL/GenBank/DDBJ databases">
        <title>Halomonas sp. CS7 16S ribosomal RNA gene Genome sequencing and assembly.</title>
        <authorList>
            <person name="Yook S."/>
        </authorList>
    </citation>
    <scope>NUCLEOTIDE SEQUENCE [LARGE SCALE GENOMIC DNA]</scope>
    <source>
        <strain evidence="6 7">CS7</strain>
    </source>
</reference>
<evidence type="ECO:0000256" key="4">
    <source>
        <dbReference type="ARBA" id="ARBA00023163"/>
    </source>
</evidence>
<dbReference type="SUPFAM" id="SSF46785">
    <property type="entry name" value="Winged helix' DNA-binding domain"/>
    <property type="match status" value="1"/>
</dbReference>
<dbReference type="RefSeq" id="WP_349757299.1">
    <property type="nucleotide sequence ID" value="NZ_JBEGCI010000003.1"/>
</dbReference>
<keyword evidence="2" id="KW-0805">Transcription regulation</keyword>
<dbReference type="EMBL" id="JBEGCI010000003">
    <property type="protein sequence ID" value="MEQ6887742.1"/>
    <property type="molecule type" value="Genomic_DNA"/>
</dbReference>
<evidence type="ECO:0000313" key="6">
    <source>
        <dbReference type="EMBL" id="MEQ6887742.1"/>
    </source>
</evidence>
<dbReference type="InterPro" id="IPR036388">
    <property type="entry name" value="WH-like_DNA-bd_sf"/>
</dbReference>